<dbReference type="AlphaFoldDB" id="A0A061A7I2"/>
<dbReference type="Proteomes" id="UP000193380">
    <property type="component" value="Unassembled WGS sequence"/>
</dbReference>
<organism evidence="2 3">
    <name type="scientific">Oncorhynchus mykiss</name>
    <name type="common">Rainbow trout</name>
    <name type="synonym">Salmo gairdneri</name>
    <dbReference type="NCBI Taxonomy" id="8022"/>
    <lineage>
        <taxon>Eukaryota</taxon>
        <taxon>Metazoa</taxon>
        <taxon>Chordata</taxon>
        <taxon>Craniata</taxon>
        <taxon>Vertebrata</taxon>
        <taxon>Euteleostomi</taxon>
        <taxon>Actinopterygii</taxon>
        <taxon>Neopterygii</taxon>
        <taxon>Teleostei</taxon>
        <taxon>Protacanthopterygii</taxon>
        <taxon>Salmoniformes</taxon>
        <taxon>Salmonidae</taxon>
        <taxon>Salmoninae</taxon>
        <taxon>Oncorhynchus</taxon>
    </lineage>
</organism>
<feature type="non-terminal residue" evidence="2">
    <location>
        <position position="1"/>
    </location>
</feature>
<evidence type="ECO:0000313" key="3">
    <source>
        <dbReference type="Proteomes" id="UP000193380"/>
    </source>
</evidence>
<dbReference type="PaxDb" id="8022-A0A061A7I2"/>
<feature type="compositionally biased region" description="Basic and acidic residues" evidence="1">
    <location>
        <begin position="16"/>
        <end position="30"/>
    </location>
</feature>
<accession>A0A061A7I2</accession>
<gene>
    <name evidence="2" type="ORF">GSONMT00035291001</name>
</gene>
<sequence length="150" mass="16723">PSLFLSFSPGSQALSPEERPSSGGDRKKWEAGSPSILSVAQQTLEDTCIRTAEQTVGEVIRMDVLQDDAPRKAWGRSPDSQVLRVLQEAELQPLTQLLGNVNICEEKLTGESLIYPPTHTYHYQPHSVQTQRLSANDSDWFPFRQLESDG</sequence>
<protein>
    <submittedName>
        <fullName evidence="2">Uncharacterized protein</fullName>
    </submittedName>
</protein>
<proteinExistence type="predicted"/>
<reference evidence="2" key="1">
    <citation type="journal article" date="2014" name="Nat. Commun.">
        <title>The rainbow trout genome provides novel insights into evolution after whole-genome duplication in vertebrates.</title>
        <authorList>
            <person name="Berthelot C."/>
            <person name="Brunet F."/>
            <person name="Chalopin D."/>
            <person name="Juanchich A."/>
            <person name="Bernard M."/>
            <person name="Noel B."/>
            <person name="Bento P."/>
            <person name="Da Silva C."/>
            <person name="Labadie K."/>
            <person name="Alberti A."/>
            <person name="Aury J.M."/>
            <person name="Louis A."/>
            <person name="Dehais P."/>
            <person name="Bardou P."/>
            <person name="Montfort J."/>
            <person name="Klopp C."/>
            <person name="Cabau C."/>
            <person name="Gaspin C."/>
            <person name="Thorgaard G.H."/>
            <person name="Boussaha M."/>
            <person name="Quillet E."/>
            <person name="Guyomard R."/>
            <person name="Galiana D."/>
            <person name="Bobe J."/>
            <person name="Volff J.N."/>
            <person name="Genet C."/>
            <person name="Wincker P."/>
            <person name="Jaillon O."/>
            <person name="Roest Crollius H."/>
            <person name="Guiguen Y."/>
        </authorList>
    </citation>
    <scope>NUCLEOTIDE SEQUENCE [LARGE SCALE GENOMIC DNA]</scope>
</reference>
<dbReference type="STRING" id="8022.A0A061A7I2"/>
<evidence type="ECO:0000313" key="2">
    <source>
        <dbReference type="EMBL" id="CDR19049.1"/>
    </source>
</evidence>
<feature type="region of interest" description="Disordered" evidence="1">
    <location>
        <begin position="1"/>
        <end position="34"/>
    </location>
</feature>
<name>A0A061A7I2_ONCMY</name>
<dbReference type="EMBL" id="FR982541">
    <property type="protein sequence ID" value="CDR19049.1"/>
    <property type="molecule type" value="Genomic_DNA"/>
</dbReference>
<reference evidence="2" key="2">
    <citation type="submission" date="2014-03" db="EMBL/GenBank/DDBJ databases">
        <authorList>
            <person name="Genoscope - CEA"/>
        </authorList>
    </citation>
    <scope>NUCLEOTIDE SEQUENCE</scope>
</reference>
<evidence type="ECO:0000256" key="1">
    <source>
        <dbReference type="SAM" id="MobiDB-lite"/>
    </source>
</evidence>